<dbReference type="CDD" id="cd01948">
    <property type="entry name" value="EAL"/>
    <property type="match status" value="1"/>
</dbReference>
<dbReference type="SMART" id="SM00052">
    <property type="entry name" value="EAL"/>
    <property type="match status" value="1"/>
</dbReference>
<proteinExistence type="predicted"/>
<accession>A0ABP9ZYV7</accession>
<dbReference type="EMBL" id="BAABWH010000003">
    <property type="protein sequence ID" value="GAA6145321.1"/>
    <property type="molecule type" value="Genomic_DNA"/>
</dbReference>
<reference evidence="3 4" key="1">
    <citation type="submission" date="2024-04" db="EMBL/GenBank/DDBJ databases">
        <title>Draft genome sequence of Thalassolituus maritimus NBRC 116585.</title>
        <authorList>
            <person name="Miyakawa T."/>
            <person name="Kusuya Y."/>
            <person name="Miura T."/>
        </authorList>
    </citation>
    <scope>NUCLEOTIDE SEQUENCE [LARGE SCALE GENOMIC DNA]</scope>
    <source>
        <strain evidence="3 4">5NW40-0001</strain>
    </source>
</reference>
<dbReference type="Pfam" id="PF08668">
    <property type="entry name" value="HDOD"/>
    <property type="match status" value="1"/>
</dbReference>
<dbReference type="SUPFAM" id="SSF141868">
    <property type="entry name" value="EAL domain-like"/>
    <property type="match status" value="1"/>
</dbReference>
<dbReference type="Proteomes" id="UP001481413">
    <property type="component" value="Unassembled WGS sequence"/>
</dbReference>
<dbReference type="Pfam" id="PF00563">
    <property type="entry name" value="EAL"/>
    <property type="match status" value="1"/>
</dbReference>
<evidence type="ECO:0000259" key="2">
    <source>
        <dbReference type="PROSITE" id="PS51833"/>
    </source>
</evidence>
<name>A0ABP9ZYV7_9GAMM</name>
<dbReference type="PROSITE" id="PS51833">
    <property type="entry name" value="HDOD"/>
    <property type="match status" value="1"/>
</dbReference>
<gene>
    <name evidence="3" type="ORF">NBRC116585_14390</name>
</gene>
<dbReference type="InterPro" id="IPR035919">
    <property type="entry name" value="EAL_sf"/>
</dbReference>
<feature type="domain" description="EAL" evidence="1">
    <location>
        <begin position="1"/>
        <end position="207"/>
    </location>
</feature>
<dbReference type="Gene3D" id="1.10.3210.10">
    <property type="entry name" value="Hypothetical protein af1432"/>
    <property type="match status" value="1"/>
</dbReference>
<dbReference type="PANTHER" id="PTHR33525">
    <property type="match status" value="1"/>
</dbReference>
<protein>
    <submittedName>
        <fullName evidence="3">HDOD domain-containing protein</fullName>
    </submittedName>
</protein>
<comment type="caution">
    <text evidence="3">The sequence shown here is derived from an EMBL/GenBank/DDBJ whole genome shotgun (WGS) entry which is preliminary data.</text>
</comment>
<dbReference type="InterPro" id="IPR052340">
    <property type="entry name" value="RNase_Y/CdgJ"/>
</dbReference>
<dbReference type="Gene3D" id="3.20.20.450">
    <property type="entry name" value="EAL domain"/>
    <property type="match status" value="1"/>
</dbReference>
<dbReference type="InterPro" id="IPR013976">
    <property type="entry name" value="HDOD"/>
</dbReference>
<evidence type="ECO:0000259" key="1">
    <source>
        <dbReference type="PROSITE" id="PS50883"/>
    </source>
</evidence>
<dbReference type="InterPro" id="IPR001633">
    <property type="entry name" value="EAL_dom"/>
</dbReference>
<dbReference type="PANTHER" id="PTHR33525:SF4">
    <property type="entry name" value="CYCLIC DI-GMP PHOSPHODIESTERASE CDGJ"/>
    <property type="match status" value="1"/>
</dbReference>
<organism evidence="3 4">
    <name type="scientific">Thalassolituus maritimus</name>
    <dbReference type="NCBI Taxonomy" id="484498"/>
    <lineage>
        <taxon>Bacteria</taxon>
        <taxon>Pseudomonadati</taxon>
        <taxon>Pseudomonadota</taxon>
        <taxon>Gammaproteobacteria</taxon>
        <taxon>Oceanospirillales</taxon>
        <taxon>Oceanospirillaceae</taxon>
        <taxon>Thalassolituus</taxon>
    </lineage>
</organism>
<dbReference type="RefSeq" id="WP_353294257.1">
    <property type="nucleotide sequence ID" value="NZ_BAABWH010000003.1"/>
</dbReference>
<dbReference type="InterPro" id="IPR014408">
    <property type="entry name" value="dGMP_Pdiesterase_EAL/HD-GYP"/>
</dbReference>
<keyword evidence="4" id="KW-1185">Reference proteome</keyword>
<feature type="domain" description="HDOD" evidence="2">
    <location>
        <begin position="201"/>
        <end position="386"/>
    </location>
</feature>
<evidence type="ECO:0000313" key="3">
    <source>
        <dbReference type="EMBL" id="GAA6145321.1"/>
    </source>
</evidence>
<evidence type="ECO:0000313" key="4">
    <source>
        <dbReference type="Proteomes" id="UP001481413"/>
    </source>
</evidence>
<sequence>MQDRPLLARQPILDKQQSIYAYELLCRPVPTDNVTWQNAHGNDATTEVVIGALHEIGMPSVTAGLPAFVNFTADFLVIDLPLSPDEMVIELLEHIPPSETNIAAVQRLKKQGYRIAVDDFTGSSEQATWLAYADIVKVDLPALTGKSDAATIRDTFHRDGLLWLAEKVETHEEFEACKQAGYDLFQGYFFSKPVTMFGRRTPDSHLAVMQLITALNKPDAEFEDIVDTVRRDPQLSFRLLQMANSPTVNQGASITTLQRAATALGLNRIKRWANLLALGKLSDKPAILQQQALFRAHLMQGISAFSDELDPDTAFTLGLFSLLDALLDLPIDEVCAKVSLPDELTEAISKHTGIYGRHLAAIHCWEHGDADAIPWKQLCLTPSQLETTIEQAIVLVSEESGALGT</sequence>
<dbReference type="SUPFAM" id="SSF109604">
    <property type="entry name" value="HD-domain/PDEase-like"/>
    <property type="match status" value="1"/>
</dbReference>
<dbReference type="PIRSF" id="PIRSF003180">
    <property type="entry name" value="DiGMPpdiest_YuxH"/>
    <property type="match status" value="1"/>
</dbReference>
<dbReference type="PROSITE" id="PS50883">
    <property type="entry name" value="EAL"/>
    <property type="match status" value="1"/>
</dbReference>